<dbReference type="Gene3D" id="2.60.120.520">
    <property type="entry name" value="pectin degrading enzyme 5-keto 4- deoxyuronate isomerase, domain 1"/>
    <property type="match status" value="1"/>
</dbReference>
<dbReference type="GO" id="GO:0042840">
    <property type="term" value="P:D-glucuronate catabolic process"/>
    <property type="evidence" value="ECO:0007669"/>
    <property type="project" value="TreeGrafter"/>
</dbReference>
<reference evidence="8 9" key="1">
    <citation type="submission" date="2016-06" db="EMBL/GenBank/DDBJ databases">
        <title>Three novel species with peptidoglycan cell walls form the new genus Lacunisphaera gen. nov. in the family Opitutaceae of the verrucomicrobial subdivision 4.</title>
        <authorList>
            <person name="Rast P."/>
            <person name="Gloeckner I."/>
            <person name="Jogler M."/>
            <person name="Boedeker C."/>
            <person name="Jeske O."/>
            <person name="Wiegand S."/>
            <person name="Reinhardt R."/>
            <person name="Schumann P."/>
            <person name="Rohde M."/>
            <person name="Spring S."/>
            <person name="Gloeckner F.O."/>
            <person name="Jogler C."/>
        </authorList>
    </citation>
    <scope>NUCLEOTIDE SEQUENCE [LARGE SCALE GENOMIC DNA]</scope>
    <source>
        <strain evidence="8 9">IG16b</strain>
    </source>
</reference>
<dbReference type="GO" id="GO:0008697">
    <property type="term" value="F:4-deoxy-L-threo-5-hexosulose-uronate ketol-isomerase activity"/>
    <property type="evidence" value="ECO:0007669"/>
    <property type="project" value="UniProtKB-EC"/>
</dbReference>
<dbReference type="Gene3D" id="2.60.120.10">
    <property type="entry name" value="Jelly Rolls"/>
    <property type="match status" value="1"/>
</dbReference>
<dbReference type="InterPro" id="IPR027449">
    <property type="entry name" value="KduI_N"/>
</dbReference>
<name>A0A1D8AUA4_9BACT</name>
<accession>A0A1D8AUA4</accession>
<evidence type="ECO:0000256" key="1">
    <source>
        <dbReference type="ARBA" id="ARBA00000552"/>
    </source>
</evidence>
<evidence type="ECO:0000256" key="4">
    <source>
        <dbReference type="ARBA" id="ARBA00012547"/>
    </source>
</evidence>
<evidence type="ECO:0000256" key="5">
    <source>
        <dbReference type="ARBA" id="ARBA00022723"/>
    </source>
</evidence>
<protein>
    <recommendedName>
        <fullName evidence="4">5-dehydro-4-deoxy-D-glucuronate isomerase</fullName>
        <ecNumber evidence="4">5.3.1.17</ecNumber>
    </recommendedName>
</protein>
<dbReference type="PANTHER" id="PTHR38461:SF1">
    <property type="entry name" value="4-DEOXY-L-THREO-5-HEXOSULOSE-URONATE KETOL-ISOMERASE"/>
    <property type="match status" value="1"/>
</dbReference>
<dbReference type="OrthoDB" id="9770644at2"/>
<dbReference type="EMBL" id="CP016094">
    <property type="protein sequence ID" value="AOS44481.1"/>
    <property type="molecule type" value="Genomic_DNA"/>
</dbReference>
<dbReference type="EC" id="5.3.1.17" evidence="4"/>
<dbReference type="InterPro" id="IPR021120">
    <property type="entry name" value="KduI/IolB_isomerase"/>
</dbReference>
<organism evidence="8 9">
    <name type="scientific">Lacunisphaera limnophila</name>
    <dbReference type="NCBI Taxonomy" id="1838286"/>
    <lineage>
        <taxon>Bacteria</taxon>
        <taxon>Pseudomonadati</taxon>
        <taxon>Verrucomicrobiota</taxon>
        <taxon>Opitutia</taxon>
        <taxon>Opitutales</taxon>
        <taxon>Opitutaceae</taxon>
        <taxon>Lacunisphaera</taxon>
    </lineage>
</organism>
<gene>
    <name evidence="8" type="primary">kduI</name>
    <name evidence="8" type="ORF">Verru16b_01543</name>
</gene>
<evidence type="ECO:0000256" key="7">
    <source>
        <dbReference type="ARBA" id="ARBA00023235"/>
    </source>
</evidence>
<comment type="cofactor">
    <cofactor evidence="2">
        <name>Zn(2+)</name>
        <dbReference type="ChEBI" id="CHEBI:29105"/>
    </cofactor>
</comment>
<evidence type="ECO:0000256" key="3">
    <source>
        <dbReference type="ARBA" id="ARBA00008086"/>
    </source>
</evidence>
<evidence type="ECO:0000313" key="8">
    <source>
        <dbReference type="EMBL" id="AOS44481.1"/>
    </source>
</evidence>
<dbReference type="Proteomes" id="UP000095228">
    <property type="component" value="Chromosome"/>
</dbReference>
<keyword evidence="7 8" id="KW-0413">Isomerase</keyword>
<dbReference type="InterPro" id="IPR007045">
    <property type="entry name" value="KduI"/>
</dbReference>
<dbReference type="PATRIC" id="fig|1838286.3.peg.1560"/>
<evidence type="ECO:0000256" key="2">
    <source>
        <dbReference type="ARBA" id="ARBA00001947"/>
    </source>
</evidence>
<proteinExistence type="inferred from homology"/>
<keyword evidence="9" id="KW-1185">Reference proteome</keyword>
<dbReference type="GO" id="GO:0046872">
    <property type="term" value="F:metal ion binding"/>
    <property type="evidence" value="ECO:0007669"/>
    <property type="project" value="UniProtKB-KW"/>
</dbReference>
<dbReference type="RefSeq" id="WP_069961725.1">
    <property type="nucleotide sequence ID" value="NZ_CP016094.1"/>
</dbReference>
<dbReference type="CDD" id="cd20294">
    <property type="entry name" value="cupin_KduI_N"/>
    <property type="match status" value="1"/>
</dbReference>
<dbReference type="GO" id="GO:0045490">
    <property type="term" value="P:pectin catabolic process"/>
    <property type="evidence" value="ECO:0007669"/>
    <property type="project" value="InterPro"/>
</dbReference>
<keyword evidence="5" id="KW-0479">Metal-binding</keyword>
<evidence type="ECO:0000256" key="6">
    <source>
        <dbReference type="ARBA" id="ARBA00022833"/>
    </source>
</evidence>
<dbReference type="STRING" id="1838286.Verru16b_01543"/>
<evidence type="ECO:0000313" key="9">
    <source>
        <dbReference type="Proteomes" id="UP000095228"/>
    </source>
</evidence>
<comment type="similarity">
    <text evidence="3">Belongs to the KduI family.</text>
</comment>
<sequence>MKLQHNPLVRLTATMTPAELRRCYVLENLFQSGRVVLNYWETDRTVVGSAVPTGRALPLHVPDELRAQHFNDRRELGIINLGGPGRITVDGRRFTMGHLDSLYVGRGAKRVSFASRSAKVPARFYLLSYPAHTAYPTRQIKRTELAPRVLGTDEQQNHRILHQVIHAGRFPTCQLVMGFTVVQPGSKWNTMPPHTHLRRSEVYCYYGFPRGGDVKHFHGHPSRIRTLRLKEGQAVLSPPWSVHSGEGSTHYSFVWGMGGENQDYADMDPVDPKLIYRAR</sequence>
<dbReference type="NCBIfam" id="NF002091">
    <property type="entry name" value="PRK00924.1"/>
    <property type="match status" value="1"/>
</dbReference>
<dbReference type="GO" id="GO:0019698">
    <property type="term" value="P:D-galacturonate catabolic process"/>
    <property type="evidence" value="ECO:0007669"/>
    <property type="project" value="TreeGrafter"/>
</dbReference>
<dbReference type="KEGG" id="obg:Verru16b_01543"/>
<dbReference type="InterPro" id="IPR014710">
    <property type="entry name" value="RmlC-like_jellyroll"/>
</dbReference>
<dbReference type="SUPFAM" id="SSF51182">
    <property type="entry name" value="RmlC-like cupins"/>
    <property type="match status" value="1"/>
</dbReference>
<dbReference type="AlphaFoldDB" id="A0A1D8AUA4"/>
<dbReference type="Pfam" id="PF04962">
    <property type="entry name" value="KduI"/>
    <property type="match status" value="1"/>
</dbReference>
<dbReference type="PANTHER" id="PTHR38461">
    <property type="entry name" value="4-DEOXY-L-THREO-5-HEXOSULOSE-URONATE KETOL-ISOMERASE"/>
    <property type="match status" value="1"/>
</dbReference>
<keyword evidence="6" id="KW-0862">Zinc</keyword>
<dbReference type="InterPro" id="IPR011051">
    <property type="entry name" value="RmlC_Cupin_sf"/>
</dbReference>
<comment type="catalytic activity">
    <reaction evidence="1">
        <text>5-dehydro-4-deoxy-D-glucuronate = 3-deoxy-D-glycero-2,5-hexodiulosonate</text>
        <dbReference type="Rhea" id="RHEA:23896"/>
        <dbReference type="ChEBI" id="CHEBI:17117"/>
        <dbReference type="ChEBI" id="CHEBI:29071"/>
        <dbReference type="EC" id="5.3.1.17"/>
    </reaction>
</comment>